<feature type="region of interest" description="Disordered" evidence="1">
    <location>
        <begin position="55"/>
        <end position="92"/>
    </location>
</feature>
<gene>
    <name evidence="2" type="ORF">ACH5RR_001500</name>
</gene>
<sequence>MREEEGEEENGGEEDGTVGLERGMRWGWDMGRGGKWEGRGRREMEGMRGRLRKRRRGWVKAEGAGGGREEPEGGMEGRMDEGEKRRKSEFGVSRKETLRGCISRLGAWEDRGRDFGDREWRLVGRKVVDLRTGNGSWSGEGRVNRLGIGEEKRVVRKGGGKGMVAGKGLGRSEMGFLDKGEEERVVVGLGRESKVLVLVAKSRMGRKG</sequence>
<name>A0ABD3B3V8_9GENT</name>
<feature type="compositionally biased region" description="Acidic residues" evidence="1">
    <location>
        <begin position="1"/>
        <end position="16"/>
    </location>
</feature>
<organism evidence="2 3">
    <name type="scientific">Cinchona calisaya</name>
    <dbReference type="NCBI Taxonomy" id="153742"/>
    <lineage>
        <taxon>Eukaryota</taxon>
        <taxon>Viridiplantae</taxon>
        <taxon>Streptophyta</taxon>
        <taxon>Embryophyta</taxon>
        <taxon>Tracheophyta</taxon>
        <taxon>Spermatophyta</taxon>
        <taxon>Magnoliopsida</taxon>
        <taxon>eudicotyledons</taxon>
        <taxon>Gunneridae</taxon>
        <taxon>Pentapetalae</taxon>
        <taxon>asterids</taxon>
        <taxon>lamiids</taxon>
        <taxon>Gentianales</taxon>
        <taxon>Rubiaceae</taxon>
        <taxon>Cinchonoideae</taxon>
        <taxon>Cinchoneae</taxon>
        <taxon>Cinchona</taxon>
    </lineage>
</organism>
<evidence type="ECO:0000313" key="2">
    <source>
        <dbReference type="EMBL" id="KAL3538134.1"/>
    </source>
</evidence>
<feature type="compositionally biased region" description="Basic and acidic residues" evidence="1">
    <location>
        <begin position="67"/>
        <end position="92"/>
    </location>
</feature>
<accession>A0ABD3B3V8</accession>
<dbReference type="EMBL" id="JBJUIK010000001">
    <property type="protein sequence ID" value="KAL3538134.1"/>
    <property type="molecule type" value="Genomic_DNA"/>
</dbReference>
<keyword evidence="3" id="KW-1185">Reference proteome</keyword>
<proteinExistence type="predicted"/>
<comment type="caution">
    <text evidence="2">The sequence shown here is derived from an EMBL/GenBank/DDBJ whole genome shotgun (WGS) entry which is preliminary data.</text>
</comment>
<dbReference type="AlphaFoldDB" id="A0ABD3B3V8"/>
<evidence type="ECO:0000313" key="3">
    <source>
        <dbReference type="Proteomes" id="UP001630127"/>
    </source>
</evidence>
<evidence type="ECO:0000256" key="1">
    <source>
        <dbReference type="SAM" id="MobiDB-lite"/>
    </source>
</evidence>
<protein>
    <submittedName>
        <fullName evidence="2">Uncharacterized protein</fullName>
    </submittedName>
</protein>
<reference evidence="2 3" key="1">
    <citation type="submission" date="2024-11" db="EMBL/GenBank/DDBJ databases">
        <title>A near-complete genome assembly of Cinchona calisaya.</title>
        <authorList>
            <person name="Lian D.C."/>
            <person name="Zhao X.W."/>
            <person name="Wei L."/>
        </authorList>
    </citation>
    <scope>NUCLEOTIDE SEQUENCE [LARGE SCALE GENOMIC DNA]</scope>
    <source>
        <tissue evidence="2">Nenye</tissue>
    </source>
</reference>
<dbReference type="Proteomes" id="UP001630127">
    <property type="component" value="Unassembled WGS sequence"/>
</dbReference>
<feature type="region of interest" description="Disordered" evidence="1">
    <location>
        <begin position="1"/>
        <end position="26"/>
    </location>
</feature>